<evidence type="ECO:0000256" key="1">
    <source>
        <dbReference type="SAM" id="MobiDB-lite"/>
    </source>
</evidence>
<dbReference type="Proteomes" id="UP001396334">
    <property type="component" value="Unassembled WGS sequence"/>
</dbReference>
<proteinExistence type="predicted"/>
<accession>A0ABR2TK12</accession>
<keyword evidence="5" id="KW-1185">Reference proteome</keyword>
<evidence type="ECO:0000259" key="3">
    <source>
        <dbReference type="Pfam" id="PF25597"/>
    </source>
</evidence>
<evidence type="ECO:0000259" key="2">
    <source>
        <dbReference type="Pfam" id="PF22936"/>
    </source>
</evidence>
<evidence type="ECO:0000313" key="4">
    <source>
        <dbReference type="EMBL" id="KAK9037818.1"/>
    </source>
</evidence>
<feature type="compositionally biased region" description="Basic and acidic residues" evidence="1">
    <location>
        <begin position="124"/>
        <end position="153"/>
    </location>
</feature>
<protein>
    <submittedName>
        <fullName evidence="4">Uncharacterized protein</fullName>
    </submittedName>
</protein>
<feature type="domain" description="Retroviral polymerase SH3-like" evidence="3">
    <location>
        <begin position="92"/>
        <end position="121"/>
    </location>
</feature>
<feature type="region of interest" description="Disordered" evidence="1">
    <location>
        <begin position="117"/>
        <end position="172"/>
    </location>
</feature>
<organism evidence="4 5">
    <name type="scientific">Hibiscus sabdariffa</name>
    <name type="common">roselle</name>
    <dbReference type="NCBI Taxonomy" id="183260"/>
    <lineage>
        <taxon>Eukaryota</taxon>
        <taxon>Viridiplantae</taxon>
        <taxon>Streptophyta</taxon>
        <taxon>Embryophyta</taxon>
        <taxon>Tracheophyta</taxon>
        <taxon>Spermatophyta</taxon>
        <taxon>Magnoliopsida</taxon>
        <taxon>eudicotyledons</taxon>
        <taxon>Gunneridae</taxon>
        <taxon>Pentapetalae</taxon>
        <taxon>rosids</taxon>
        <taxon>malvids</taxon>
        <taxon>Malvales</taxon>
        <taxon>Malvaceae</taxon>
        <taxon>Malvoideae</taxon>
        <taxon>Hibiscus</taxon>
    </lineage>
</organism>
<dbReference type="PROSITE" id="PS00639">
    <property type="entry name" value="THIOL_PROTEASE_HIS"/>
    <property type="match status" value="1"/>
</dbReference>
<dbReference type="EMBL" id="JBBPBN010000005">
    <property type="protein sequence ID" value="KAK9037818.1"/>
    <property type="molecule type" value="Genomic_DNA"/>
</dbReference>
<reference evidence="4 5" key="1">
    <citation type="journal article" date="2024" name="G3 (Bethesda)">
        <title>Genome assembly of Hibiscus sabdariffa L. provides insights into metabolisms of medicinal natural products.</title>
        <authorList>
            <person name="Kim T."/>
        </authorList>
    </citation>
    <scope>NUCLEOTIDE SEQUENCE [LARGE SCALE GENOMIC DNA]</scope>
    <source>
        <strain evidence="4">TK-2024</strain>
        <tissue evidence="4">Old leaves</tissue>
    </source>
</reference>
<evidence type="ECO:0000313" key="5">
    <source>
        <dbReference type="Proteomes" id="UP001396334"/>
    </source>
</evidence>
<dbReference type="Pfam" id="PF25597">
    <property type="entry name" value="SH3_retrovirus"/>
    <property type="match status" value="1"/>
</dbReference>
<gene>
    <name evidence="4" type="ORF">V6N11_022718</name>
</gene>
<dbReference type="InterPro" id="IPR025660">
    <property type="entry name" value="Pept_his_AS"/>
</dbReference>
<comment type="caution">
    <text evidence="4">The sequence shown here is derived from an EMBL/GenBank/DDBJ whole genome shotgun (WGS) entry which is preliminary data.</text>
</comment>
<dbReference type="InterPro" id="IPR057670">
    <property type="entry name" value="SH3_retrovirus"/>
</dbReference>
<sequence length="313" mass="35778">MIVGVYLKTPILKEILQTFQMMEMFSEASTTMEGRKRFANIWLIDSGATYHMTSRREWFHNYEPISGGSVYSCNDHALDIVGVGTIKLKMYGYRLWDPTARKVIISRNVIFVEDELQREEENDGTVKEKPESIQVEKEFEQRDSFEAEPAHEEPEPENSEAPTTRQTDRVRRRPNWHSDYVMEGNVAYCLLTEDAGMSILLWSVRNVSNMDGTSCDSARSGDRIPQHIQASKTEYSARWCWEVFARFSIPLKLSDPVLVELLAVKEATFLFLNSKWIRIAKNVVYVPREANECLGKLAKSATSGKSSLIVSNG</sequence>
<name>A0ABR2TK12_9ROSI</name>
<dbReference type="Pfam" id="PF22936">
    <property type="entry name" value="Pol_BBD"/>
    <property type="match status" value="1"/>
</dbReference>
<feature type="domain" description="Retrovirus-related Pol polyprotein from transposon TNT 1-94-like beta-barrel" evidence="2">
    <location>
        <begin position="42"/>
        <end position="91"/>
    </location>
</feature>
<dbReference type="InterPro" id="IPR054722">
    <property type="entry name" value="PolX-like_BBD"/>
</dbReference>